<comment type="caution">
    <text evidence="2">The sequence shown here is derived from an EMBL/GenBank/DDBJ whole genome shotgun (WGS) entry which is preliminary data.</text>
</comment>
<dbReference type="RefSeq" id="WP_034973369.1">
    <property type="nucleotide sequence ID" value="NZ_FOFI01000002.1"/>
</dbReference>
<keyword evidence="1" id="KW-0472">Membrane</keyword>
<keyword evidence="1" id="KW-0812">Transmembrane</keyword>
<gene>
    <name evidence="2" type="ORF">IO89_02665</name>
</gene>
<dbReference type="eggNOG" id="ENOG50310W5">
    <property type="taxonomic scope" value="Bacteria"/>
</dbReference>
<name>A0A085BM09_9FLAO</name>
<keyword evidence="3" id="KW-1185">Reference proteome</keyword>
<feature type="transmembrane region" description="Helical" evidence="1">
    <location>
        <begin position="107"/>
        <end position="126"/>
    </location>
</feature>
<evidence type="ECO:0008006" key="4">
    <source>
        <dbReference type="Google" id="ProtNLM"/>
    </source>
</evidence>
<feature type="transmembrane region" description="Helical" evidence="1">
    <location>
        <begin position="61"/>
        <end position="80"/>
    </location>
</feature>
<feature type="transmembrane region" description="Helical" evidence="1">
    <location>
        <begin position="147"/>
        <end position="164"/>
    </location>
</feature>
<dbReference type="OrthoDB" id="654744at2"/>
<evidence type="ECO:0000313" key="2">
    <source>
        <dbReference type="EMBL" id="KFC23504.1"/>
    </source>
</evidence>
<dbReference type="Proteomes" id="UP000028623">
    <property type="component" value="Unassembled WGS sequence"/>
</dbReference>
<evidence type="ECO:0000313" key="3">
    <source>
        <dbReference type="Proteomes" id="UP000028623"/>
    </source>
</evidence>
<feature type="transmembrane region" description="Helical" evidence="1">
    <location>
        <begin position="85"/>
        <end position="101"/>
    </location>
</feature>
<organism evidence="2 3">
    <name type="scientific">Epilithonimonas lactis</name>
    <dbReference type="NCBI Taxonomy" id="421072"/>
    <lineage>
        <taxon>Bacteria</taxon>
        <taxon>Pseudomonadati</taxon>
        <taxon>Bacteroidota</taxon>
        <taxon>Flavobacteriia</taxon>
        <taxon>Flavobacteriales</taxon>
        <taxon>Weeksellaceae</taxon>
        <taxon>Chryseobacterium group</taxon>
        <taxon>Epilithonimonas</taxon>
    </lineage>
</organism>
<dbReference type="AlphaFoldDB" id="A0A085BM09"/>
<reference evidence="2 3" key="1">
    <citation type="submission" date="2014-07" db="EMBL/GenBank/DDBJ databases">
        <title>Epilithonimonas lactis LMG 22401 Genome.</title>
        <authorList>
            <person name="Pipes S.E."/>
            <person name="Stropko S.J."/>
        </authorList>
    </citation>
    <scope>NUCLEOTIDE SEQUENCE [LARGE SCALE GENOMIC DNA]</scope>
    <source>
        <strain evidence="2 3">LMG 24401</strain>
    </source>
</reference>
<feature type="transmembrane region" description="Helical" evidence="1">
    <location>
        <begin position="12"/>
        <end position="30"/>
    </location>
</feature>
<evidence type="ECO:0000256" key="1">
    <source>
        <dbReference type="SAM" id="Phobius"/>
    </source>
</evidence>
<dbReference type="STRING" id="421072.SAMN04488097_1497"/>
<proteinExistence type="predicted"/>
<sequence length="169" mass="19747">MNSYQEKIKYLFYWVIIFVVAGSMIIYGLSKPIQFQSFKDSTNLNVSEGHKLMWTFYSYSLVYPIIIGIFEVLGGILLLFNRTRVLGCILLTIILSNIILQDYLYEITALNSAIYYQILILILLVFNHKKIKNTINEILRSEKRNRNLTLMIIAFLIAIALKYFETKII</sequence>
<protein>
    <recommendedName>
        <fullName evidence="4">DoxX-like protein</fullName>
    </recommendedName>
</protein>
<accession>A0A085BM09</accession>
<keyword evidence="1" id="KW-1133">Transmembrane helix</keyword>
<dbReference type="EMBL" id="JPLY01000001">
    <property type="protein sequence ID" value="KFC23504.1"/>
    <property type="molecule type" value="Genomic_DNA"/>
</dbReference>